<feature type="compositionally biased region" description="Basic and acidic residues" evidence="5">
    <location>
        <begin position="11"/>
        <end position="20"/>
    </location>
</feature>
<proteinExistence type="predicted"/>
<keyword evidence="4" id="KW-0325">Glycoprotein</keyword>
<gene>
    <name evidence="6" type="ORF">DILT_LOCUS17466</name>
</gene>
<feature type="non-terminal residue" evidence="6">
    <location>
        <position position="185"/>
    </location>
</feature>
<keyword evidence="3" id="KW-0472">Membrane</keyword>
<accession>A0A3P7P5I8</accession>
<keyword evidence="2" id="KW-0401">Integrin</keyword>
<dbReference type="OrthoDB" id="5317514at2759"/>
<evidence type="ECO:0000313" key="6">
    <source>
        <dbReference type="EMBL" id="VDN37921.1"/>
    </source>
</evidence>
<dbReference type="EMBL" id="UYRU01092003">
    <property type="protein sequence ID" value="VDN37921.1"/>
    <property type="molecule type" value="Genomic_DNA"/>
</dbReference>
<evidence type="ECO:0000256" key="3">
    <source>
        <dbReference type="ARBA" id="ARBA00023136"/>
    </source>
</evidence>
<organism evidence="6 7">
    <name type="scientific">Dibothriocephalus latus</name>
    <name type="common">Fish tapeworm</name>
    <name type="synonym">Diphyllobothrium latum</name>
    <dbReference type="NCBI Taxonomy" id="60516"/>
    <lineage>
        <taxon>Eukaryota</taxon>
        <taxon>Metazoa</taxon>
        <taxon>Spiralia</taxon>
        <taxon>Lophotrochozoa</taxon>
        <taxon>Platyhelminthes</taxon>
        <taxon>Cestoda</taxon>
        <taxon>Eucestoda</taxon>
        <taxon>Diphyllobothriidea</taxon>
        <taxon>Diphyllobothriidae</taxon>
        <taxon>Dibothriocephalus</taxon>
    </lineage>
</organism>
<dbReference type="GO" id="GO:0016020">
    <property type="term" value="C:membrane"/>
    <property type="evidence" value="ECO:0007669"/>
    <property type="project" value="UniProtKB-SubCell"/>
</dbReference>
<dbReference type="GO" id="GO:0007229">
    <property type="term" value="P:integrin-mediated signaling pathway"/>
    <property type="evidence" value="ECO:0007669"/>
    <property type="project" value="UniProtKB-KW"/>
</dbReference>
<protein>
    <submittedName>
        <fullName evidence="6">Uncharacterized protein</fullName>
    </submittedName>
</protein>
<reference evidence="6 7" key="1">
    <citation type="submission" date="2018-11" db="EMBL/GenBank/DDBJ databases">
        <authorList>
            <consortium name="Pathogen Informatics"/>
        </authorList>
    </citation>
    <scope>NUCLEOTIDE SEQUENCE [LARGE SCALE GENOMIC DNA]</scope>
</reference>
<dbReference type="InterPro" id="IPR032695">
    <property type="entry name" value="Integrin_dom_sf"/>
</dbReference>
<dbReference type="SUPFAM" id="SSF69179">
    <property type="entry name" value="Integrin domains"/>
    <property type="match status" value="1"/>
</dbReference>
<evidence type="ECO:0000256" key="4">
    <source>
        <dbReference type="ARBA" id="ARBA00023180"/>
    </source>
</evidence>
<dbReference type="Proteomes" id="UP000281553">
    <property type="component" value="Unassembled WGS sequence"/>
</dbReference>
<evidence type="ECO:0000256" key="5">
    <source>
        <dbReference type="SAM" id="MobiDB-lite"/>
    </source>
</evidence>
<keyword evidence="7" id="KW-1185">Reference proteome</keyword>
<feature type="region of interest" description="Disordered" evidence="5">
    <location>
        <begin position="1"/>
        <end position="33"/>
    </location>
</feature>
<comment type="subcellular location">
    <subcellularLocation>
        <location evidence="1">Membrane</location>
        <topology evidence="1">Single-pass type I membrane protein</topology>
    </subcellularLocation>
</comment>
<evidence type="ECO:0000256" key="1">
    <source>
        <dbReference type="ARBA" id="ARBA00004479"/>
    </source>
</evidence>
<dbReference type="AlphaFoldDB" id="A0A3P7P5I8"/>
<name>A0A3P7P5I8_DIBLA</name>
<evidence type="ECO:0000256" key="2">
    <source>
        <dbReference type="ARBA" id="ARBA00023037"/>
    </source>
</evidence>
<sequence length="185" mass="19787">MDSTALGHAEASGRYRRSVDAVETPSVTPPIDEEPPTVTRAYFTRSCLRQVLIRCSSLSASSSASSVVGSEKKDADSLEKAERIGNCAAITAYDIKIACARVICHLNKMAPSATVRVHVSGWLMASTFFKHHLPDVKFITRLSLLNWGDLPPAVSAYINISGSPTLQPASGDAAAVLLDFPSRTP</sequence>
<dbReference type="Gene3D" id="2.60.40.1530">
    <property type="entry name" value="ntegrin, alpha v. Chain A, domain 4"/>
    <property type="match status" value="1"/>
</dbReference>
<evidence type="ECO:0000313" key="7">
    <source>
        <dbReference type="Proteomes" id="UP000281553"/>
    </source>
</evidence>